<keyword evidence="5" id="KW-0732">Signal</keyword>
<accession>A0AAV5KRI5</accession>
<keyword evidence="4" id="KW-0812">Transmembrane</keyword>
<evidence type="ECO:0000256" key="7">
    <source>
        <dbReference type="ARBA" id="ARBA00022989"/>
    </source>
</evidence>
<dbReference type="GO" id="GO:0016020">
    <property type="term" value="C:membrane"/>
    <property type="evidence" value="ECO:0007669"/>
    <property type="project" value="UniProtKB-SubCell"/>
</dbReference>
<evidence type="ECO:0000256" key="2">
    <source>
        <dbReference type="ARBA" id="ARBA00009592"/>
    </source>
</evidence>
<reference evidence="11 12" key="1">
    <citation type="journal article" date="2021" name="Commun. Biol.">
        <title>The genome of Shorea leprosula (Dipterocarpaceae) highlights the ecological relevance of drought in aseasonal tropical rainforests.</title>
        <authorList>
            <person name="Ng K.K.S."/>
            <person name="Kobayashi M.J."/>
            <person name="Fawcett J.A."/>
            <person name="Hatakeyama M."/>
            <person name="Paape T."/>
            <person name="Ng C.H."/>
            <person name="Ang C.C."/>
            <person name="Tnah L.H."/>
            <person name="Lee C.T."/>
            <person name="Nishiyama T."/>
            <person name="Sese J."/>
            <person name="O'Brien M.J."/>
            <person name="Copetti D."/>
            <person name="Mohd Noor M.I."/>
            <person name="Ong R.C."/>
            <person name="Putra M."/>
            <person name="Sireger I.Z."/>
            <person name="Indrioko S."/>
            <person name="Kosugi Y."/>
            <person name="Izuno A."/>
            <person name="Isagi Y."/>
            <person name="Lee S.L."/>
            <person name="Shimizu K.K."/>
        </authorList>
    </citation>
    <scope>NUCLEOTIDE SEQUENCE [LARGE SCALE GENOMIC DNA]</scope>
    <source>
        <strain evidence="11">214</strain>
    </source>
</reference>
<proteinExistence type="inferred from homology"/>
<dbReference type="Pfam" id="PF00560">
    <property type="entry name" value="LRR_1"/>
    <property type="match status" value="3"/>
</dbReference>
<evidence type="ECO:0000256" key="3">
    <source>
        <dbReference type="ARBA" id="ARBA00022614"/>
    </source>
</evidence>
<keyword evidence="12" id="KW-1185">Reference proteome</keyword>
<dbReference type="Pfam" id="PF13855">
    <property type="entry name" value="LRR_8"/>
    <property type="match status" value="3"/>
</dbReference>
<dbReference type="InterPro" id="IPR003591">
    <property type="entry name" value="Leu-rich_rpt_typical-subtyp"/>
</dbReference>
<dbReference type="SMART" id="SM00369">
    <property type="entry name" value="LRR_TYP"/>
    <property type="match status" value="5"/>
</dbReference>
<evidence type="ECO:0000256" key="5">
    <source>
        <dbReference type="ARBA" id="ARBA00022729"/>
    </source>
</evidence>
<dbReference type="InterPro" id="IPR051502">
    <property type="entry name" value="RLP_Defense_Trigger"/>
</dbReference>
<dbReference type="PANTHER" id="PTHR48062:SF37">
    <property type="entry name" value="LRR RECEPTOR-LIKE SERINE_THREONINE-PROTEIN KINASE FLS2"/>
    <property type="match status" value="1"/>
</dbReference>
<evidence type="ECO:0000256" key="8">
    <source>
        <dbReference type="ARBA" id="ARBA00023136"/>
    </source>
</evidence>
<gene>
    <name evidence="11" type="ORF">SLEP1_g36451</name>
</gene>
<keyword evidence="8" id="KW-0472">Membrane</keyword>
<dbReference type="Proteomes" id="UP001054252">
    <property type="component" value="Unassembled WGS sequence"/>
</dbReference>
<dbReference type="InterPro" id="IPR001611">
    <property type="entry name" value="Leu-rich_rpt"/>
</dbReference>
<dbReference type="PROSITE" id="PS51450">
    <property type="entry name" value="LRR"/>
    <property type="match status" value="1"/>
</dbReference>
<evidence type="ECO:0000256" key="10">
    <source>
        <dbReference type="ARBA" id="ARBA00023180"/>
    </source>
</evidence>
<dbReference type="Gene3D" id="3.80.10.10">
    <property type="entry name" value="Ribonuclease Inhibitor"/>
    <property type="match status" value="3"/>
</dbReference>
<dbReference type="InterPro" id="IPR032675">
    <property type="entry name" value="LRR_dom_sf"/>
</dbReference>
<dbReference type="AlphaFoldDB" id="A0AAV5KRI5"/>
<dbReference type="SUPFAM" id="SSF52058">
    <property type="entry name" value="L domain-like"/>
    <property type="match status" value="2"/>
</dbReference>
<keyword evidence="3" id="KW-0433">Leucine-rich repeat</keyword>
<dbReference type="PANTHER" id="PTHR48062">
    <property type="entry name" value="RECEPTOR-LIKE PROTEIN 14"/>
    <property type="match status" value="1"/>
</dbReference>
<evidence type="ECO:0000313" key="12">
    <source>
        <dbReference type="Proteomes" id="UP001054252"/>
    </source>
</evidence>
<evidence type="ECO:0000256" key="1">
    <source>
        <dbReference type="ARBA" id="ARBA00004479"/>
    </source>
</evidence>
<name>A0AAV5KRI5_9ROSI</name>
<keyword evidence="6" id="KW-0677">Repeat</keyword>
<dbReference type="FunFam" id="3.80.10.10:FF:000041">
    <property type="entry name" value="LRR receptor-like serine/threonine-protein kinase ERECTA"/>
    <property type="match status" value="1"/>
</dbReference>
<evidence type="ECO:0000256" key="4">
    <source>
        <dbReference type="ARBA" id="ARBA00022692"/>
    </source>
</evidence>
<sequence length="704" mass="80030">MRFSNLRNLKILDLSGNDLNIYILTSLNELPSLKSLSLEGCNLMTASNHRDEADFEKLSRFRHLEFLDLSDNMDLNNNILSYLSSFSSLKTLILSICGLNGTLSTREFDALRCLEELRMSYNKLNQFVSTNANTSFSKLKTLYLDGIFPEESSVPAQLSLEAFPSLKRLYLTDNYHLNQTMFIQTSQVLSNLEELFLDQSPLSINFLQNIGALTSLRSISLRKCGFTGTLPTQGWCDLKNLEEMDLSGNELVGILPSCLANLTSLRLLDISQNLFTGNVASSPLINLILLRYLSISTNKFQVPDSFRSFANHSNLKVFLSDFNQLVPEHDHVQTRVPKFQPRVLSLSNCTANEEITKPPSLLYYLYDLRYVDLSSDQFMGALPYWLFENNTRLEVAILKNNSFMGSFHLPSQPNLDVWEIDISNNQIQGEIPLNISMIFPYLTWLFLSGNGFGGRLSKWLVSMNYLYFLDLSSNQFSGTLPKEFVIGKSLIYLRLSNNNLIGKIPPGLFKLQSLEALYLDRNNFEGEISNVYFSRASYLRILDISNNNLLGKLPRWTKNLLYLIELDLSNNHFDGSIPEEFCYVASRQLDLSHNNLSGSLPHCSSPPSRYLSQIYLSKNRLNGLLTHSFLNISSLEILDLGENNLSGGIPKWISDLSSLRILRLKEMEASLMQEVYTQLGSHGQHWIELVTKRWLNPTCNGKLK</sequence>
<keyword evidence="10" id="KW-0325">Glycoprotein</keyword>
<keyword evidence="7" id="KW-1133">Transmembrane helix</keyword>
<comment type="caution">
    <text evidence="11">The sequence shown here is derived from an EMBL/GenBank/DDBJ whole genome shotgun (WGS) entry which is preliminary data.</text>
</comment>
<evidence type="ECO:0000256" key="6">
    <source>
        <dbReference type="ARBA" id="ARBA00022737"/>
    </source>
</evidence>
<evidence type="ECO:0000313" key="11">
    <source>
        <dbReference type="EMBL" id="GKV27259.1"/>
    </source>
</evidence>
<dbReference type="EMBL" id="BPVZ01000075">
    <property type="protein sequence ID" value="GKV27259.1"/>
    <property type="molecule type" value="Genomic_DNA"/>
</dbReference>
<keyword evidence="9" id="KW-0675">Receptor</keyword>
<protein>
    <submittedName>
        <fullName evidence="11">Uncharacterized protein</fullName>
    </submittedName>
</protein>
<organism evidence="11 12">
    <name type="scientific">Rubroshorea leprosula</name>
    <dbReference type="NCBI Taxonomy" id="152421"/>
    <lineage>
        <taxon>Eukaryota</taxon>
        <taxon>Viridiplantae</taxon>
        <taxon>Streptophyta</taxon>
        <taxon>Embryophyta</taxon>
        <taxon>Tracheophyta</taxon>
        <taxon>Spermatophyta</taxon>
        <taxon>Magnoliopsida</taxon>
        <taxon>eudicotyledons</taxon>
        <taxon>Gunneridae</taxon>
        <taxon>Pentapetalae</taxon>
        <taxon>rosids</taxon>
        <taxon>malvids</taxon>
        <taxon>Malvales</taxon>
        <taxon>Dipterocarpaceae</taxon>
        <taxon>Rubroshorea</taxon>
    </lineage>
</organism>
<comment type="subcellular location">
    <subcellularLocation>
        <location evidence="1">Membrane</location>
        <topology evidence="1">Single-pass type I membrane protein</topology>
    </subcellularLocation>
</comment>
<evidence type="ECO:0000256" key="9">
    <source>
        <dbReference type="ARBA" id="ARBA00023170"/>
    </source>
</evidence>
<comment type="similarity">
    <text evidence="2">Belongs to the RLP family.</text>
</comment>
<dbReference type="SUPFAM" id="SSF52047">
    <property type="entry name" value="RNI-like"/>
    <property type="match status" value="1"/>
</dbReference>